<keyword evidence="5" id="KW-0496">Mitochondrion</keyword>
<dbReference type="FunFam" id="3.40.50.300:FF:000538">
    <property type="entry name" value="ATPase family AAA domain-containing protein 1"/>
    <property type="match status" value="1"/>
</dbReference>
<dbReference type="PANTHER" id="PTHR45644:SF3">
    <property type="entry name" value="FI08533P-RELATED"/>
    <property type="match status" value="1"/>
</dbReference>
<keyword evidence="4 6" id="KW-0067">ATP-binding</keyword>
<dbReference type="OrthoDB" id="10254455at2759"/>
<comment type="subcellular location">
    <subcellularLocation>
        <location evidence="1">Mitochondrion outer membrane</location>
        <topology evidence="1">Single-pass membrane protein</topology>
    </subcellularLocation>
</comment>
<comment type="caution">
    <text evidence="9">The sequence shown here is derived from an EMBL/GenBank/DDBJ whole genome shotgun (WGS) entry which is preliminary data.</text>
</comment>
<name>A0A4Q1BJ27_TREME</name>
<evidence type="ECO:0000256" key="6">
    <source>
        <dbReference type="RuleBase" id="RU003651"/>
    </source>
</evidence>
<feature type="region of interest" description="Disordered" evidence="7">
    <location>
        <begin position="367"/>
        <end position="392"/>
    </location>
</feature>
<protein>
    <submittedName>
        <fullName evidence="9">ATPase</fullName>
    </submittedName>
</protein>
<proteinExistence type="inferred from homology"/>
<reference evidence="9 10" key="1">
    <citation type="submission" date="2016-06" db="EMBL/GenBank/DDBJ databases">
        <title>Evolution of pathogenesis and genome organization in the Tremellales.</title>
        <authorList>
            <person name="Cuomo C."/>
            <person name="Litvintseva A."/>
            <person name="Heitman J."/>
            <person name="Chen Y."/>
            <person name="Sun S."/>
            <person name="Springer D."/>
            <person name="Dromer F."/>
            <person name="Young S."/>
            <person name="Zeng Q."/>
            <person name="Chapman S."/>
            <person name="Gujja S."/>
            <person name="Saif S."/>
            <person name="Birren B."/>
        </authorList>
    </citation>
    <scope>NUCLEOTIDE SEQUENCE [LARGE SCALE GENOMIC DNA]</scope>
    <source>
        <strain evidence="9 10">ATCC 28783</strain>
    </source>
</reference>
<evidence type="ECO:0000313" key="10">
    <source>
        <dbReference type="Proteomes" id="UP000289152"/>
    </source>
</evidence>
<evidence type="ECO:0000256" key="5">
    <source>
        <dbReference type="ARBA" id="ARBA00023128"/>
    </source>
</evidence>
<evidence type="ECO:0000259" key="8">
    <source>
        <dbReference type="SMART" id="SM00382"/>
    </source>
</evidence>
<keyword evidence="2 6" id="KW-0547">Nucleotide-binding</keyword>
<dbReference type="InterPro" id="IPR051701">
    <property type="entry name" value="Mito_OM_Translocase_MSP1"/>
</dbReference>
<keyword evidence="3" id="KW-1000">Mitochondrion outer membrane</keyword>
<dbReference type="SMART" id="SM00382">
    <property type="entry name" value="AAA"/>
    <property type="match status" value="1"/>
</dbReference>
<dbReference type="Gene3D" id="1.10.8.60">
    <property type="match status" value="1"/>
</dbReference>
<feature type="domain" description="AAA+ ATPase" evidence="8">
    <location>
        <begin position="145"/>
        <end position="283"/>
    </location>
</feature>
<dbReference type="SUPFAM" id="SSF52540">
    <property type="entry name" value="P-loop containing nucleoside triphosphate hydrolases"/>
    <property type="match status" value="1"/>
</dbReference>
<evidence type="ECO:0000256" key="2">
    <source>
        <dbReference type="ARBA" id="ARBA00022741"/>
    </source>
</evidence>
<dbReference type="EMBL" id="SDIL01000062">
    <property type="protein sequence ID" value="RXK37689.1"/>
    <property type="molecule type" value="Genomic_DNA"/>
</dbReference>
<dbReference type="PANTHER" id="PTHR45644">
    <property type="entry name" value="AAA ATPASE, PUTATIVE (AFU_ORTHOLOGUE AFUA_2G12920)-RELATED-RELATED"/>
    <property type="match status" value="1"/>
</dbReference>
<keyword evidence="3" id="KW-0472">Membrane</keyword>
<dbReference type="Proteomes" id="UP000289152">
    <property type="component" value="Unassembled WGS sequence"/>
</dbReference>
<keyword evidence="10" id="KW-1185">Reference proteome</keyword>
<accession>A0A4Q1BJ27</accession>
<comment type="similarity">
    <text evidence="6">Belongs to the AAA ATPase family.</text>
</comment>
<organism evidence="9 10">
    <name type="scientific">Tremella mesenterica</name>
    <name type="common">Jelly fungus</name>
    <dbReference type="NCBI Taxonomy" id="5217"/>
    <lineage>
        <taxon>Eukaryota</taxon>
        <taxon>Fungi</taxon>
        <taxon>Dikarya</taxon>
        <taxon>Basidiomycota</taxon>
        <taxon>Agaricomycotina</taxon>
        <taxon>Tremellomycetes</taxon>
        <taxon>Tremellales</taxon>
        <taxon>Tremellaceae</taxon>
        <taxon>Tremella</taxon>
    </lineage>
</organism>
<dbReference type="GO" id="GO:0005524">
    <property type="term" value="F:ATP binding"/>
    <property type="evidence" value="ECO:0007669"/>
    <property type="project" value="UniProtKB-KW"/>
</dbReference>
<dbReference type="FunCoup" id="A0A4Q1BJ27">
    <property type="interactions" value="273"/>
</dbReference>
<dbReference type="InterPro" id="IPR003960">
    <property type="entry name" value="ATPase_AAA_CS"/>
</dbReference>
<dbReference type="GO" id="GO:0005741">
    <property type="term" value="C:mitochondrial outer membrane"/>
    <property type="evidence" value="ECO:0007669"/>
    <property type="project" value="UniProtKB-SubCell"/>
</dbReference>
<dbReference type="VEuPathDB" id="FungiDB:TREMEDRAFT_59618"/>
<dbReference type="InterPro" id="IPR027417">
    <property type="entry name" value="P-loop_NTPase"/>
</dbReference>
<evidence type="ECO:0000256" key="3">
    <source>
        <dbReference type="ARBA" id="ARBA00022787"/>
    </source>
</evidence>
<sequence>MARDIQKVVMDGKSSSRHTFNLSHPIETLKAHYSVAFFAASQVALFYALRYIVSSIDPSPSTTKSRKKSKSVLSQTGLSQSQLDSLDLDEYESTIAGEIIPPSSIDVSFESIGGLDEIISSLRETVIYPLTFPELFESKNRLLSAPKGVLLYGHPGCGKTMLAKALAKESGATFINLPISSLTNKWFGESNKLVAGLFSLARKVQPSIIFIDEIDSLFRERSAGDHEVTAMMKAEFMTLWDGLTTGADTRILVLGATNRPNDIDPAILRRMPKRFPIRLPNFDQRVKILTLMLAHTKLSSDFSIQALARRTDGLSGSDLRETCRNAAMVPVREVMRDKGSRGKEGLQAARDEGFHLRPLTLDDFTPHDSHAYSHVEPSRRSNVPGSYGESLD</sequence>
<evidence type="ECO:0000256" key="1">
    <source>
        <dbReference type="ARBA" id="ARBA00004572"/>
    </source>
</evidence>
<gene>
    <name evidence="9" type="ORF">M231_05022</name>
</gene>
<dbReference type="InParanoid" id="A0A4Q1BJ27"/>
<dbReference type="GO" id="GO:0140570">
    <property type="term" value="P:extraction of mislocalized protein from mitochondrial outer membrane"/>
    <property type="evidence" value="ECO:0007669"/>
    <property type="project" value="TreeGrafter"/>
</dbReference>
<feature type="compositionally biased region" description="Basic and acidic residues" evidence="7">
    <location>
        <begin position="367"/>
        <end position="379"/>
    </location>
</feature>
<dbReference type="InterPro" id="IPR041569">
    <property type="entry name" value="AAA_lid_3"/>
</dbReference>
<dbReference type="STRING" id="5217.A0A4Q1BJ27"/>
<dbReference type="Gene3D" id="3.40.50.300">
    <property type="entry name" value="P-loop containing nucleotide triphosphate hydrolases"/>
    <property type="match status" value="1"/>
</dbReference>
<evidence type="ECO:0000256" key="7">
    <source>
        <dbReference type="SAM" id="MobiDB-lite"/>
    </source>
</evidence>
<evidence type="ECO:0000313" key="9">
    <source>
        <dbReference type="EMBL" id="RXK37689.1"/>
    </source>
</evidence>
<dbReference type="Pfam" id="PF00004">
    <property type="entry name" value="AAA"/>
    <property type="match status" value="1"/>
</dbReference>
<evidence type="ECO:0000256" key="4">
    <source>
        <dbReference type="ARBA" id="ARBA00022840"/>
    </source>
</evidence>
<dbReference type="Pfam" id="PF17862">
    <property type="entry name" value="AAA_lid_3"/>
    <property type="match status" value="1"/>
</dbReference>
<dbReference type="InterPro" id="IPR003593">
    <property type="entry name" value="AAA+_ATPase"/>
</dbReference>
<dbReference type="AlphaFoldDB" id="A0A4Q1BJ27"/>
<dbReference type="GO" id="GO:0016887">
    <property type="term" value="F:ATP hydrolysis activity"/>
    <property type="evidence" value="ECO:0007669"/>
    <property type="project" value="InterPro"/>
</dbReference>
<dbReference type="InterPro" id="IPR003959">
    <property type="entry name" value="ATPase_AAA_core"/>
</dbReference>
<dbReference type="PROSITE" id="PS00674">
    <property type="entry name" value="AAA"/>
    <property type="match status" value="1"/>
</dbReference>
<dbReference type="GO" id="GO:0140567">
    <property type="term" value="F:membrane protein dislocase activity"/>
    <property type="evidence" value="ECO:0007669"/>
    <property type="project" value="UniProtKB-ARBA"/>
</dbReference>